<evidence type="ECO:0000313" key="2">
    <source>
        <dbReference type="EMBL" id="USR92515.1"/>
    </source>
</evidence>
<proteinExistence type="predicted"/>
<keyword evidence="3" id="KW-1185">Reference proteome</keyword>
<dbReference type="Gene3D" id="2.160.10.10">
    <property type="entry name" value="Hexapeptide repeat proteins"/>
    <property type="match status" value="1"/>
</dbReference>
<dbReference type="Proteomes" id="UP001056708">
    <property type="component" value="Chromosome"/>
</dbReference>
<feature type="region of interest" description="Disordered" evidence="1">
    <location>
        <begin position="107"/>
        <end position="206"/>
    </location>
</feature>
<gene>
    <name evidence="2" type="ORF">NEA10_07305</name>
</gene>
<accession>A0ABY5AUG8</accession>
<name>A0ABY5AUG8_9CYAN</name>
<reference evidence="2" key="1">
    <citation type="submission" date="2022-06" db="EMBL/GenBank/DDBJ databases">
        <title>Genome sequence of Phormidium yuhuli AB48 isolated from an industrial photobioreactor environment.</title>
        <authorList>
            <person name="Qiu Y."/>
            <person name="Noonan A.J.C."/>
            <person name="Dofher K."/>
            <person name="Koch M."/>
            <person name="Kieft B."/>
            <person name="Lin X."/>
            <person name="Ziels R.M."/>
            <person name="Hallam S.J."/>
        </authorList>
    </citation>
    <scope>NUCLEOTIDE SEQUENCE</scope>
    <source>
        <strain evidence="2">AB48</strain>
    </source>
</reference>
<protein>
    <recommendedName>
        <fullName evidence="4">Carbon dioxide concentrating mechanism protein</fullName>
    </recommendedName>
</protein>
<dbReference type="EMBL" id="CP098611">
    <property type="protein sequence ID" value="USR92515.1"/>
    <property type="molecule type" value="Genomic_DNA"/>
</dbReference>
<evidence type="ECO:0000313" key="3">
    <source>
        <dbReference type="Proteomes" id="UP001056708"/>
    </source>
</evidence>
<evidence type="ECO:0008006" key="4">
    <source>
        <dbReference type="Google" id="ProtNLM"/>
    </source>
</evidence>
<dbReference type="SUPFAM" id="SSF51161">
    <property type="entry name" value="Trimeric LpxA-like enzymes"/>
    <property type="match status" value="1"/>
</dbReference>
<dbReference type="InterPro" id="IPR011004">
    <property type="entry name" value="Trimer_LpxA-like_sf"/>
</dbReference>
<dbReference type="RefSeq" id="WP_252664668.1">
    <property type="nucleotide sequence ID" value="NZ_CP098611.1"/>
</dbReference>
<organism evidence="2 3">
    <name type="scientific">Phormidium yuhuli AB48</name>
    <dbReference type="NCBI Taxonomy" id="2940671"/>
    <lineage>
        <taxon>Bacteria</taxon>
        <taxon>Bacillati</taxon>
        <taxon>Cyanobacteriota</taxon>
        <taxon>Cyanophyceae</taxon>
        <taxon>Oscillatoriophycideae</taxon>
        <taxon>Oscillatoriales</taxon>
        <taxon>Oscillatoriaceae</taxon>
        <taxon>Phormidium</taxon>
        <taxon>Phormidium yuhuli</taxon>
    </lineage>
</organism>
<sequence length="249" mass="25670">MQPLPISPLEREDVFVSGDVTIHANAAIAPGVVLQAGPNERIIIADGVCLGLGVVIHAHQGNICVKAGANLGAGVLIVGACTVGPYASIGAASTIINQDIAPDDVVPAGTVLGDRSRPQEAVPPEVSNPAPPQSEMPSPWDAESSETSVHQEDQQPTPPQADSGTPPETSAPDPSGPPESPPDSQEAESPNPDPAIPNVEEAVESEPAVVKRLIYGQVHLNQMLTTLFPHAHHLKSPSNPNPAHPSESS</sequence>
<evidence type="ECO:0000256" key="1">
    <source>
        <dbReference type="SAM" id="MobiDB-lite"/>
    </source>
</evidence>